<protein>
    <recommendedName>
        <fullName evidence="1">Aminoglycoside phosphotransferase domain-containing protein</fullName>
    </recommendedName>
</protein>
<dbReference type="InterPro" id="IPR051678">
    <property type="entry name" value="AGP_Transferase"/>
</dbReference>
<dbReference type="EMBL" id="PDND01000048">
    <property type="protein sequence ID" value="PGH34075.1"/>
    <property type="molecule type" value="Genomic_DNA"/>
</dbReference>
<dbReference type="STRING" id="73230.A0A2B7ZKB7"/>
<name>A0A2B7ZKB7_9EURO</name>
<keyword evidence="3" id="KW-1185">Reference proteome</keyword>
<dbReference type="InterPro" id="IPR011009">
    <property type="entry name" value="Kinase-like_dom_sf"/>
</dbReference>
<evidence type="ECO:0000313" key="2">
    <source>
        <dbReference type="EMBL" id="PGH34075.1"/>
    </source>
</evidence>
<dbReference type="Gene3D" id="3.90.1200.10">
    <property type="match status" value="1"/>
</dbReference>
<organism evidence="2 3">
    <name type="scientific">[Emmonsia] crescens</name>
    <dbReference type="NCBI Taxonomy" id="73230"/>
    <lineage>
        <taxon>Eukaryota</taxon>
        <taxon>Fungi</taxon>
        <taxon>Dikarya</taxon>
        <taxon>Ascomycota</taxon>
        <taxon>Pezizomycotina</taxon>
        <taxon>Eurotiomycetes</taxon>
        <taxon>Eurotiomycetidae</taxon>
        <taxon>Onygenales</taxon>
        <taxon>Ajellomycetaceae</taxon>
        <taxon>Emergomyces</taxon>
    </lineage>
</organism>
<dbReference type="AlphaFoldDB" id="A0A2B7ZKB7"/>
<dbReference type="SUPFAM" id="SSF56112">
    <property type="entry name" value="Protein kinase-like (PK-like)"/>
    <property type="match status" value="1"/>
</dbReference>
<dbReference type="PANTHER" id="PTHR21310:SF58">
    <property type="entry name" value="AMINOGLYCOSIDE PHOSPHOTRANSFERASE DOMAIN-CONTAINING PROTEIN"/>
    <property type="match status" value="1"/>
</dbReference>
<dbReference type="VEuPathDB" id="FungiDB:EMCG_05802"/>
<dbReference type="Pfam" id="PF01636">
    <property type="entry name" value="APH"/>
    <property type="match status" value="1"/>
</dbReference>
<feature type="domain" description="Aminoglycoside phosphotransferase" evidence="1">
    <location>
        <begin position="335"/>
        <end position="527"/>
    </location>
</feature>
<dbReference type="PANTHER" id="PTHR21310">
    <property type="entry name" value="AMINOGLYCOSIDE PHOSPHOTRANSFERASE-RELATED-RELATED"/>
    <property type="match status" value="1"/>
</dbReference>
<sequence length="548" mass="62721">MAQGGLLTALSAIRSADLTPIEHLLLSEFVNQAVDTERAARYVLHWIESSCQTVEKALRSLKHDWKRLVTRFTAAAEVPSSMEALARHRDGFYCSMEQDKAEGVLAQVEPAHIIPPTVFDTPDLETGGQLLPLMEAFLTPSKLSGLRDLLRDDSSQGMLKNLWILSPSFHVAFRQGRVQIIPQRSNLDWNDEMEVNSQNETEAKPPMDLHSETDQNSTQLYVHLFTMSTKDPAVYSLPSRALLRLHFRLAKSLHLFYIEDRIAEGWPSPPLITLNKPTQKMLRTLWHLVPKFIRINMYHLLSRIGKRIYGGNISPSVQRLPFGLYLKNCIRSQTNEENALKLVEKHTSVPAPLLVDRFEEEKEGTKTFIVMTRLRGEMLHTVFHRMSYPEREQLSVDLRAVVDQLHRIPNRTPYLFASTTGEQIVDHRLGSCGPFNTEAEFNNRLVHKYVGPSTQALVAAAHAIRHRSCFTHSDLHPTNILIDDGRLSGIIDWECAAYQPEHWEFIKAIYGVWNGESMEEVIRRAFGYRFELELEAERELWKVTPFGI</sequence>
<dbReference type="InterPro" id="IPR002575">
    <property type="entry name" value="Aminoglycoside_PTrfase"/>
</dbReference>
<evidence type="ECO:0000259" key="1">
    <source>
        <dbReference type="Pfam" id="PF01636"/>
    </source>
</evidence>
<dbReference type="CDD" id="cd05120">
    <property type="entry name" value="APH_ChoK_like"/>
    <property type="match status" value="1"/>
</dbReference>
<dbReference type="Proteomes" id="UP000226031">
    <property type="component" value="Unassembled WGS sequence"/>
</dbReference>
<comment type="caution">
    <text evidence="2">The sequence shown here is derived from an EMBL/GenBank/DDBJ whole genome shotgun (WGS) entry which is preliminary data.</text>
</comment>
<evidence type="ECO:0000313" key="3">
    <source>
        <dbReference type="Proteomes" id="UP000226031"/>
    </source>
</evidence>
<reference evidence="2 3" key="1">
    <citation type="submission" date="2017-10" db="EMBL/GenBank/DDBJ databases">
        <title>Comparative genomics in systemic dimorphic fungi from Ajellomycetaceae.</title>
        <authorList>
            <person name="Munoz J.F."/>
            <person name="Mcewen J.G."/>
            <person name="Clay O.K."/>
            <person name="Cuomo C.A."/>
        </authorList>
    </citation>
    <scope>NUCLEOTIDE SEQUENCE [LARGE SCALE GENOMIC DNA]</scope>
    <source>
        <strain evidence="2 3">UAMH4076</strain>
    </source>
</reference>
<gene>
    <name evidence="2" type="ORF">GX50_03131</name>
</gene>
<accession>A0A2B7ZKB7</accession>
<proteinExistence type="predicted"/>